<accession>A0ABP8I9L0</accession>
<comment type="caution">
    <text evidence="2">The sequence shown here is derived from an EMBL/GenBank/DDBJ whole genome shotgun (WGS) entry which is preliminary data.</text>
</comment>
<proteinExistence type="predicted"/>
<evidence type="ECO:0000313" key="2">
    <source>
        <dbReference type="EMBL" id="GAA4354246.1"/>
    </source>
</evidence>
<evidence type="ECO:0008006" key="4">
    <source>
        <dbReference type="Google" id="ProtNLM"/>
    </source>
</evidence>
<reference evidence="3" key="1">
    <citation type="journal article" date="2019" name="Int. J. Syst. Evol. Microbiol.">
        <title>The Global Catalogue of Microorganisms (GCM) 10K type strain sequencing project: providing services to taxonomists for standard genome sequencing and annotation.</title>
        <authorList>
            <consortium name="The Broad Institute Genomics Platform"/>
            <consortium name="The Broad Institute Genome Sequencing Center for Infectious Disease"/>
            <person name="Wu L."/>
            <person name="Ma J."/>
        </authorList>
    </citation>
    <scope>NUCLEOTIDE SEQUENCE [LARGE SCALE GENOMIC DNA]</scope>
    <source>
        <strain evidence="3">JCM 17923</strain>
    </source>
</reference>
<protein>
    <recommendedName>
        <fullName evidence="4">Prolipoprotein diacylglyceryl transferase</fullName>
    </recommendedName>
</protein>
<evidence type="ECO:0000313" key="3">
    <source>
        <dbReference type="Proteomes" id="UP001501153"/>
    </source>
</evidence>
<evidence type="ECO:0000256" key="1">
    <source>
        <dbReference type="SAM" id="MobiDB-lite"/>
    </source>
</evidence>
<sequence>MVLLFIRCFLGEFLKENQEAFESTWVFAPLNQGQMLSIPLILVGIWVLLRAGKDPENPYGYAPRDLGQEEAEGLS</sequence>
<name>A0ABP8I9L0_9BACT</name>
<dbReference type="Proteomes" id="UP001501153">
    <property type="component" value="Unassembled WGS sequence"/>
</dbReference>
<dbReference type="EMBL" id="BAABGZ010000016">
    <property type="protein sequence ID" value="GAA4354246.1"/>
    <property type="molecule type" value="Genomic_DNA"/>
</dbReference>
<feature type="region of interest" description="Disordered" evidence="1">
    <location>
        <begin position="55"/>
        <end position="75"/>
    </location>
</feature>
<organism evidence="2 3">
    <name type="scientific">Hymenobacter saemangeumensis</name>
    <dbReference type="NCBI Taxonomy" id="1084522"/>
    <lineage>
        <taxon>Bacteria</taxon>
        <taxon>Pseudomonadati</taxon>
        <taxon>Bacteroidota</taxon>
        <taxon>Cytophagia</taxon>
        <taxon>Cytophagales</taxon>
        <taxon>Hymenobacteraceae</taxon>
        <taxon>Hymenobacter</taxon>
    </lineage>
</organism>
<gene>
    <name evidence="2" type="ORF">GCM10023185_15810</name>
</gene>
<keyword evidence="3" id="KW-1185">Reference proteome</keyword>